<evidence type="ECO:0000313" key="8">
    <source>
        <dbReference type="Proteomes" id="UP000002009"/>
    </source>
</evidence>
<accession>C1DZC6</accession>
<reference evidence="7 8" key="1">
    <citation type="journal article" date="2009" name="Science">
        <title>Green evolution and dynamic adaptations revealed by genomes of the marine picoeukaryotes Micromonas.</title>
        <authorList>
            <person name="Worden A.Z."/>
            <person name="Lee J.H."/>
            <person name="Mock T."/>
            <person name="Rouze P."/>
            <person name="Simmons M.P."/>
            <person name="Aerts A.L."/>
            <person name="Allen A.E."/>
            <person name="Cuvelier M.L."/>
            <person name="Derelle E."/>
            <person name="Everett M.V."/>
            <person name="Foulon E."/>
            <person name="Grimwood J."/>
            <person name="Gundlach H."/>
            <person name="Henrissat B."/>
            <person name="Napoli C."/>
            <person name="McDonald S.M."/>
            <person name="Parker M.S."/>
            <person name="Rombauts S."/>
            <person name="Salamov A."/>
            <person name="Von Dassow P."/>
            <person name="Badger J.H."/>
            <person name="Coutinho P.M."/>
            <person name="Demir E."/>
            <person name="Dubchak I."/>
            <person name="Gentemann C."/>
            <person name="Eikrem W."/>
            <person name="Gready J.E."/>
            <person name="John U."/>
            <person name="Lanier W."/>
            <person name="Lindquist E.A."/>
            <person name="Lucas S."/>
            <person name="Mayer K.F."/>
            <person name="Moreau H."/>
            <person name="Not F."/>
            <person name="Otillar R."/>
            <person name="Panaud O."/>
            <person name="Pangilinan J."/>
            <person name="Paulsen I."/>
            <person name="Piegu B."/>
            <person name="Poliakov A."/>
            <person name="Robbens S."/>
            <person name="Schmutz J."/>
            <person name="Toulza E."/>
            <person name="Wyss T."/>
            <person name="Zelensky A."/>
            <person name="Zhou K."/>
            <person name="Armbrust E.V."/>
            <person name="Bhattacharya D."/>
            <person name="Goodenough U.W."/>
            <person name="Van de Peer Y."/>
            <person name="Grigoriev I.V."/>
        </authorList>
    </citation>
    <scope>NUCLEOTIDE SEQUENCE [LARGE SCALE GENOMIC DNA]</scope>
    <source>
        <strain evidence="8">RCC299 / NOUM17</strain>
    </source>
</reference>
<dbReference type="InterPro" id="IPR017907">
    <property type="entry name" value="Znf_RING_CS"/>
</dbReference>
<evidence type="ECO:0000256" key="4">
    <source>
        <dbReference type="PROSITE-ProRule" id="PRU00175"/>
    </source>
</evidence>
<evidence type="ECO:0000256" key="3">
    <source>
        <dbReference type="ARBA" id="ARBA00022833"/>
    </source>
</evidence>
<feature type="compositionally biased region" description="Pro residues" evidence="5">
    <location>
        <begin position="134"/>
        <end position="150"/>
    </location>
</feature>
<dbReference type="InParanoid" id="C1DZC6"/>
<organism evidence="7 8">
    <name type="scientific">Micromonas commoda (strain RCC299 / NOUM17 / CCMP2709)</name>
    <name type="common">Picoplanktonic green alga</name>
    <dbReference type="NCBI Taxonomy" id="296587"/>
    <lineage>
        <taxon>Eukaryota</taxon>
        <taxon>Viridiplantae</taxon>
        <taxon>Chlorophyta</taxon>
        <taxon>Mamiellophyceae</taxon>
        <taxon>Mamiellales</taxon>
        <taxon>Mamiellaceae</taxon>
        <taxon>Micromonas</taxon>
    </lineage>
</organism>
<gene>
    <name evidence="7" type="ORF">MICPUN_107639</name>
</gene>
<proteinExistence type="predicted"/>
<keyword evidence="2 4" id="KW-0863">Zinc-finger</keyword>
<dbReference type="InterPro" id="IPR013083">
    <property type="entry name" value="Znf_RING/FYVE/PHD"/>
</dbReference>
<dbReference type="EMBL" id="CP001323">
    <property type="protein sequence ID" value="ACO61580.1"/>
    <property type="molecule type" value="Genomic_DNA"/>
</dbReference>
<feature type="region of interest" description="Disordered" evidence="5">
    <location>
        <begin position="103"/>
        <end position="180"/>
    </location>
</feature>
<dbReference type="InterPro" id="IPR051438">
    <property type="entry name" value="RNF_E3_ubiq-protein_ligase"/>
</dbReference>
<dbReference type="eggNOG" id="KOG0311">
    <property type="taxonomic scope" value="Eukaryota"/>
</dbReference>
<evidence type="ECO:0000259" key="6">
    <source>
        <dbReference type="PROSITE" id="PS50089"/>
    </source>
</evidence>
<dbReference type="GO" id="GO:0006511">
    <property type="term" value="P:ubiquitin-dependent protein catabolic process"/>
    <property type="evidence" value="ECO:0007669"/>
    <property type="project" value="TreeGrafter"/>
</dbReference>
<evidence type="ECO:0000256" key="2">
    <source>
        <dbReference type="ARBA" id="ARBA00022771"/>
    </source>
</evidence>
<dbReference type="GO" id="GO:0061630">
    <property type="term" value="F:ubiquitin protein ligase activity"/>
    <property type="evidence" value="ECO:0007669"/>
    <property type="project" value="TreeGrafter"/>
</dbReference>
<dbReference type="Proteomes" id="UP000002009">
    <property type="component" value="Chromosome 2"/>
</dbReference>
<keyword evidence="1" id="KW-0479">Metal-binding</keyword>
<dbReference type="PROSITE" id="PS00518">
    <property type="entry name" value="ZF_RING_1"/>
    <property type="match status" value="1"/>
</dbReference>
<dbReference type="OrthoDB" id="1305878at2759"/>
<dbReference type="RefSeq" id="XP_002500322.1">
    <property type="nucleotide sequence ID" value="XM_002500276.1"/>
</dbReference>
<dbReference type="Gene3D" id="3.30.40.10">
    <property type="entry name" value="Zinc/RING finger domain, C3HC4 (zinc finger)"/>
    <property type="match status" value="1"/>
</dbReference>
<dbReference type="STRING" id="296587.C1DZC6"/>
<evidence type="ECO:0000256" key="1">
    <source>
        <dbReference type="ARBA" id="ARBA00022723"/>
    </source>
</evidence>
<dbReference type="AlphaFoldDB" id="C1DZC6"/>
<dbReference type="PROSITE" id="PS50089">
    <property type="entry name" value="ZF_RING_2"/>
    <property type="match status" value="1"/>
</dbReference>
<name>C1DZC6_MICCC</name>
<dbReference type="SUPFAM" id="SSF57850">
    <property type="entry name" value="RING/U-box"/>
    <property type="match status" value="1"/>
</dbReference>
<keyword evidence="8" id="KW-1185">Reference proteome</keyword>
<dbReference type="Pfam" id="PF13923">
    <property type="entry name" value="zf-C3HC4_2"/>
    <property type="match status" value="1"/>
</dbReference>
<dbReference type="GO" id="GO:0000209">
    <property type="term" value="P:protein polyubiquitination"/>
    <property type="evidence" value="ECO:0007669"/>
    <property type="project" value="TreeGrafter"/>
</dbReference>
<dbReference type="PANTHER" id="PTHR46016">
    <property type="entry name" value="ZINC FINGER, RING/FYVE/PHD-TYPE"/>
    <property type="match status" value="1"/>
</dbReference>
<dbReference type="KEGG" id="mis:MICPUN_107639"/>
<sequence>MSAAVNPGVKDTPVDMDQLLKAVGCPICGEMFTHPVTVMECLHTFCHECIVKSVQPGRGANNVCPTCGIKLGNNPFVEKKVVKDQVKVSIVDKLRASGVLVGSGGGGAPAPAPAPAAAAPAPAPAPAPAAAAPAPAPAPAPAAAPAPAPAAPAAAPAAPAPAEPAPAAVEPAPAPAEPAS</sequence>
<dbReference type="PRINTS" id="PR01217">
    <property type="entry name" value="PRICHEXTENSN"/>
</dbReference>
<dbReference type="InterPro" id="IPR001841">
    <property type="entry name" value="Znf_RING"/>
</dbReference>
<keyword evidence="3" id="KW-0862">Zinc</keyword>
<dbReference type="PANTHER" id="PTHR46016:SF1">
    <property type="entry name" value="RING-TYPE DOMAIN-CONTAINING PROTEIN"/>
    <property type="match status" value="1"/>
</dbReference>
<protein>
    <recommendedName>
        <fullName evidence="6">RING-type domain-containing protein</fullName>
    </recommendedName>
</protein>
<feature type="domain" description="RING-type" evidence="6">
    <location>
        <begin position="25"/>
        <end position="67"/>
    </location>
</feature>
<evidence type="ECO:0000313" key="7">
    <source>
        <dbReference type="EMBL" id="ACO61580.1"/>
    </source>
</evidence>
<evidence type="ECO:0000256" key="5">
    <source>
        <dbReference type="SAM" id="MobiDB-lite"/>
    </source>
</evidence>
<dbReference type="GeneID" id="8241032"/>
<dbReference type="GO" id="GO:0008270">
    <property type="term" value="F:zinc ion binding"/>
    <property type="evidence" value="ECO:0007669"/>
    <property type="project" value="UniProtKB-KW"/>
</dbReference>
<dbReference type="SMART" id="SM00184">
    <property type="entry name" value="RING"/>
    <property type="match status" value="1"/>
</dbReference>